<evidence type="ECO:0000313" key="1">
    <source>
        <dbReference type="EMBL" id="KAJ9092096.1"/>
    </source>
</evidence>
<comment type="caution">
    <text evidence="1">The sequence shown here is derived from an EMBL/GenBank/DDBJ whole genome shotgun (WGS) entry which is preliminary data.</text>
</comment>
<dbReference type="Proteomes" id="UP001227268">
    <property type="component" value="Unassembled WGS sequence"/>
</dbReference>
<organism evidence="1 2">
    <name type="scientific">Naganishia friedmannii</name>
    <dbReference type="NCBI Taxonomy" id="89922"/>
    <lineage>
        <taxon>Eukaryota</taxon>
        <taxon>Fungi</taxon>
        <taxon>Dikarya</taxon>
        <taxon>Basidiomycota</taxon>
        <taxon>Agaricomycotina</taxon>
        <taxon>Tremellomycetes</taxon>
        <taxon>Filobasidiales</taxon>
        <taxon>Filobasidiaceae</taxon>
        <taxon>Naganishia</taxon>
    </lineage>
</organism>
<dbReference type="EMBL" id="JASBWT010000042">
    <property type="protein sequence ID" value="KAJ9092096.1"/>
    <property type="molecule type" value="Genomic_DNA"/>
</dbReference>
<keyword evidence="2" id="KW-1185">Reference proteome</keyword>
<reference evidence="1" key="1">
    <citation type="submission" date="2023-04" db="EMBL/GenBank/DDBJ databases">
        <title>Draft Genome sequencing of Naganishia species isolated from polar environments using Oxford Nanopore Technology.</title>
        <authorList>
            <person name="Leo P."/>
            <person name="Venkateswaran K."/>
        </authorList>
    </citation>
    <scope>NUCLEOTIDE SEQUENCE</scope>
    <source>
        <strain evidence="1">MNA-CCFEE 5423</strain>
    </source>
</reference>
<accession>A0ACC2V053</accession>
<protein>
    <submittedName>
        <fullName evidence="1">Uncharacterized protein</fullName>
    </submittedName>
</protein>
<gene>
    <name evidence="1" type="ORF">QFC21_006961</name>
</gene>
<evidence type="ECO:0000313" key="2">
    <source>
        <dbReference type="Proteomes" id="UP001227268"/>
    </source>
</evidence>
<sequence>MVLQLKICGRCKPGFDKWLSQISHGSQSIDQDMKRFIGAVMKSAQAEGDKSEPDIPKSFSEKAKGLRVEFKKFDEALGKFDSEPECNAQCCENMTKPCESMQISEYIELQQSSAPAQAAFEKQLRVFEWILARPAVGESKTPLASKEALTKMPMESTIVTDGVYSLLSSQSALVSAVPSVDEITHEEDLSSSIVGAVPPGSGPTTQAQSDFGAS</sequence>
<name>A0ACC2V053_9TREE</name>
<proteinExistence type="predicted"/>